<reference evidence="4" key="1">
    <citation type="journal article" date="2019" name="Int. J. Syst. Evol. Microbiol.">
        <title>The Global Catalogue of Microorganisms (GCM) 10K type strain sequencing project: providing services to taxonomists for standard genome sequencing and annotation.</title>
        <authorList>
            <consortium name="The Broad Institute Genomics Platform"/>
            <consortium name="The Broad Institute Genome Sequencing Center for Infectious Disease"/>
            <person name="Wu L."/>
            <person name="Ma J."/>
        </authorList>
    </citation>
    <scope>NUCLEOTIDE SEQUENCE [LARGE SCALE GENOMIC DNA]</scope>
    <source>
        <strain evidence="4">CCUG 48316</strain>
    </source>
</reference>
<dbReference type="RefSeq" id="WP_133250885.1">
    <property type="nucleotide sequence ID" value="NZ_JBHSWN010000001.1"/>
</dbReference>
<name>A0ABW2BQY5_9HYPH</name>
<comment type="caution">
    <text evidence="3">The sequence shown here is derived from an EMBL/GenBank/DDBJ whole genome shotgun (WGS) entry which is preliminary data.</text>
</comment>
<evidence type="ECO:0000256" key="1">
    <source>
        <dbReference type="SAM" id="Coils"/>
    </source>
</evidence>
<gene>
    <name evidence="3" type="ORF">ACFQE0_20465</name>
</gene>
<evidence type="ECO:0000313" key="3">
    <source>
        <dbReference type="EMBL" id="MFC6791756.1"/>
    </source>
</evidence>
<feature type="coiled-coil region" evidence="1">
    <location>
        <begin position="148"/>
        <end position="175"/>
    </location>
</feature>
<dbReference type="EMBL" id="JBHSWN010000001">
    <property type="protein sequence ID" value="MFC6791756.1"/>
    <property type="molecule type" value="Genomic_DNA"/>
</dbReference>
<feature type="compositionally biased region" description="Basic residues" evidence="2">
    <location>
        <begin position="18"/>
        <end position="34"/>
    </location>
</feature>
<organism evidence="3 4">
    <name type="scientific">Methylobacterium komagatae</name>
    <dbReference type="NCBI Taxonomy" id="374425"/>
    <lineage>
        <taxon>Bacteria</taxon>
        <taxon>Pseudomonadati</taxon>
        <taxon>Pseudomonadota</taxon>
        <taxon>Alphaproteobacteria</taxon>
        <taxon>Hyphomicrobiales</taxon>
        <taxon>Methylobacteriaceae</taxon>
        <taxon>Methylobacterium</taxon>
    </lineage>
</organism>
<dbReference type="Proteomes" id="UP001596292">
    <property type="component" value="Unassembled WGS sequence"/>
</dbReference>
<accession>A0ABW2BQY5</accession>
<keyword evidence="1" id="KW-0175">Coiled coil</keyword>
<proteinExistence type="predicted"/>
<sequence length="283" mass="30577">MSDRAATGPQAMADHARIRAHRGSRFSQYQRRRTPGLAGKPRTAVSPDVQIPAAAGTVTGLTWIDGGDLWESGVERSRSARLGLHHGMVAQRTGLRVELPCLEAGENAKKPRRPGLDRLRGADGASIGLNALRCPWAASVNGAPMGRAEDYRGLRERLERKLKDKEEAYSAASLAHFREVEDLRLQIQLVDQALQGGGTTVQSSEAADSNSKVLLTGEVPRLILRALEEAEPHGLSGGELNAIVVKANFAKDSAEKNKTKLRLAGRAHRDPTTGRWRLGPGRA</sequence>
<evidence type="ECO:0000313" key="4">
    <source>
        <dbReference type="Proteomes" id="UP001596292"/>
    </source>
</evidence>
<protein>
    <submittedName>
        <fullName evidence="3">Uncharacterized protein</fullName>
    </submittedName>
</protein>
<evidence type="ECO:0000256" key="2">
    <source>
        <dbReference type="SAM" id="MobiDB-lite"/>
    </source>
</evidence>
<feature type="region of interest" description="Disordered" evidence="2">
    <location>
        <begin position="1"/>
        <end position="45"/>
    </location>
</feature>
<feature type="region of interest" description="Disordered" evidence="2">
    <location>
        <begin position="259"/>
        <end position="283"/>
    </location>
</feature>
<keyword evidence="4" id="KW-1185">Reference proteome</keyword>